<dbReference type="EMBL" id="JAJKFW010000020">
    <property type="protein sequence ID" value="MCC9642335.1"/>
    <property type="molecule type" value="Genomic_DNA"/>
</dbReference>
<name>A0ABS8NFJ8_9BACT</name>
<sequence>MNRVQLVSLGLITAGCVWRALWIVACVPDRTDTADQVRKVVTTSIQQDLRVAGWSESQIDAAELSLLVRAAKSPASSDVNPDLSNWNRTSVQRFDPEAEVWIVPGKDGQPGWAGWDDDQNGTVDDRSELGAAWSDDHCVTPLSPDFPAIPRERSRIINRGTFVASDWKTVATANSTDSQSSNLRWRFVYTNSSIERDQAAAE</sequence>
<proteinExistence type="predicted"/>
<reference evidence="1" key="1">
    <citation type="submission" date="2021-11" db="EMBL/GenBank/DDBJ databases">
        <title>Genome sequence.</title>
        <authorList>
            <person name="Sun Q."/>
        </authorList>
    </citation>
    <scope>NUCLEOTIDE SEQUENCE</scope>
    <source>
        <strain evidence="1">JC740</strain>
    </source>
</reference>
<protein>
    <submittedName>
        <fullName evidence="1">Uncharacterized protein</fullName>
    </submittedName>
</protein>
<gene>
    <name evidence="1" type="ORF">LOC71_08615</name>
</gene>
<dbReference type="Proteomes" id="UP001430306">
    <property type="component" value="Unassembled WGS sequence"/>
</dbReference>
<comment type="caution">
    <text evidence="1">The sequence shown here is derived from an EMBL/GenBank/DDBJ whole genome shotgun (WGS) entry which is preliminary data.</text>
</comment>
<accession>A0ABS8NFJ8</accession>
<evidence type="ECO:0000313" key="1">
    <source>
        <dbReference type="EMBL" id="MCC9642335.1"/>
    </source>
</evidence>
<evidence type="ECO:0000313" key="2">
    <source>
        <dbReference type="Proteomes" id="UP001430306"/>
    </source>
</evidence>
<dbReference type="PROSITE" id="PS51257">
    <property type="entry name" value="PROKAR_LIPOPROTEIN"/>
    <property type="match status" value="1"/>
</dbReference>
<organism evidence="1 2">
    <name type="scientific">Rhodopirellula halodulae</name>
    <dbReference type="NCBI Taxonomy" id="2894198"/>
    <lineage>
        <taxon>Bacteria</taxon>
        <taxon>Pseudomonadati</taxon>
        <taxon>Planctomycetota</taxon>
        <taxon>Planctomycetia</taxon>
        <taxon>Pirellulales</taxon>
        <taxon>Pirellulaceae</taxon>
        <taxon>Rhodopirellula</taxon>
    </lineage>
</organism>
<keyword evidence="2" id="KW-1185">Reference proteome</keyword>
<dbReference type="RefSeq" id="WP_230273142.1">
    <property type="nucleotide sequence ID" value="NZ_JAJKFW010000020.1"/>
</dbReference>